<evidence type="ECO:0000256" key="11">
    <source>
        <dbReference type="ARBA" id="ARBA00022664"/>
    </source>
</evidence>
<evidence type="ECO:0000256" key="9">
    <source>
        <dbReference type="ARBA" id="ARBA00022583"/>
    </source>
</evidence>
<evidence type="ECO:0000256" key="10">
    <source>
        <dbReference type="ARBA" id="ARBA00022658"/>
    </source>
</evidence>
<evidence type="ECO:0000256" key="3">
    <source>
        <dbReference type="ARBA" id="ARBA00001954"/>
    </source>
</evidence>
<name>A0A7R9BN11_9CRUS</name>
<dbReference type="Proteomes" id="UP000678499">
    <property type="component" value="Unassembled WGS sequence"/>
</dbReference>
<keyword evidence="8" id="KW-0343">GTPase activation</keyword>
<dbReference type="EMBL" id="OA883242">
    <property type="protein sequence ID" value="CAD7278355.1"/>
    <property type="molecule type" value="Genomic_DNA"/>
</dbReference>
<dbReference type="Pfam" id="PF00616">
    <property type="entry name" value="RasGAP"/>
    <property type="match status" value="1"/>
</dbReference>
<dbReference type="Gene3D" id="1.10.506.10">
    <property type="entry name" value="GTPase Activation - p120gap, domain 1"/>
    <property type="match status" value="1"/>
</dbReference>
<comment type="subcellular location">
    <subcellularLocation>
        <location evidence="5">Membrane</location>
        <topology evidence="5">Peripheral membrane protein</topology>
    </subcellularLocation>
    <subcellularLocation>
        <location evidence="4">Nucleus</location>
    </subcellularLocation>
</comment>
<evidence type="ECO:0000256" key="8">
    <source>
        <dbReference type="ARBA" id="ARBA00022468"/>
    </source>
</evidence>
<dbReference type="PROSITE" id="PS50018">
    <property type="entry name" value="RAS_GTPASE_ACTIV_2"/>
    <property type="match status" value="1"/>
</dbReference>
<evidence type="ECO:0000256" key="20">
    <source>
        <dbReference type="ARBA" id="ARBA00058627"/>
    </source>
</evidence>
<comment type="function">
    <text evidence="20">Cleaves the 2'-5' phosphodiester linkage at the branch point of lariat intron pre-mRNAs after splicing and converts them into linear molecules that are subsequently degraded. It thereby facilitates ribonucleotide turnover.</text>
</comment>
<dbReference type="GO" id="GO:0008419">
    <property type="term" value="F:RNA lariat debranching enzyme activity"/>
    <property type="evidence" value="ECO:0007669"/>
    <property type="project" value="UniProtKB-ARBA"/>
</dbReference>
<feature type="region of interest" description="Disordered" evidence="22">
    <location>
        <begin position="1014"/>
        <end position="1043"/>
    </location>
</feature>
<keyword evidence="9" id="KW-0254">Endocytosis</keyword>
<reference evidence="25" key="1">
    <citation type="submission" date="2020-11" db="EMBL/GenBank/DDBJ databases">
        <authorList>
            <person name="Tran Van P."/>
        </authorList>
    </citation>
    <scope>NUCLEOTIDE SEQUENCE</scope>
</reference>
<dbReference type="InterPro" id="IPR003123">
    <property type="entry name" value="VPS9"/>
</dbReference>
<evidence type="ECO:0000313" key="25">
    <source>
        <dbReference type="EMBL" id="CAD7278355.1"/>
    </source>
</evidence>
<accession>A0A7R9BN11</accession>
<dbReference type="SUPFAM" id="SSF56300">
    <property type="entry name" value="Metallo-dependent phosphatases"/>
    <property type="match status" value="1"/>
</dbReference>
<dbReference type="GO" id="GO:0005096">
    <property type="term" value="F:GTPase activator activity"/>
    <property type="evidence" value="ECO:0007669"/>
    <property type="project" value="UniProtKB-KW"/>
</dbReference>
<dbReference type="GO" id="GO:0005085">
    <property type="term" value="F:guanyl-nucleotide exchange factor activity"/>
    <property type="evidence" value="ECO:0007669"/>
    <property type="project" value="UniProtKB-KW"/>
</dbReference>
<dbReference type="EMBL" id="CAJPEX010001205">
    <property type="protein sequence ID" value="CAG0918507.1"/>
    <property type="molecule type" value="Genomic_DNA"/>
</dbReference>
<evidence type="ECO:0000256" key="22">
    <source>
        <dbReference type="SAM" id="MobiDB-lite"/>
    </source>
</evidence>
<dbReference type="Pfam" id="PF00149">
    <property type="entry name" value="Metallophos"/>
    <property type="match status" value="1"/>
</dbReference>
<comment type="cofactor">
    <cofactor evidence="2">
        <name>Zn(2+)</name>
        <dbReference type="ChEBI" id="CHEBI:29105"/>
    </cofactor>
</comment>
<organism evidence="25">
    <name type="scientific">Notodromas monacha</name>
    <dbReference type="NCBI Taxonomy" id="399045"/>
    <lineage>
        <taxon>Eukaryota</taxon>
        <taxon>Metazoa</taxon>
        <taxon>Ecdysozoa</taxon>
        <taxon>Arthropoda</taxon>
        <taxon>Crustacea</taxon>
        <taxon>Oligostraca</taxon>
        <taxon>Ostracoda</taxon>
        <taxon>Podocopa</taxon>
        <taxon>Podocopida</taxon>
        <taxon>Cypridocopina</taxon>
        <taxon>Cypridoidea</taxon>
        <taxon>Cyprididae</taxon>
        <taxon>Notodromas</taxon>
    </lineage>
</organism>
<keyword evidence="16" id="KW-0472">Membrane</keyword>
<feature type="compositionally biased region" description="Low complexity" evidence="22">
    <location>
        <begin position="1024"/>
        <end position="1042"/>
    </location>
</feature>
<feature type="region of interest" description="Disordered" evidence="22">
    <location>
        <begin position="1490"/>
        <end position="1509"/>
    </location>
</feature>
<dbReference type="OrthoDB" id="10264848at2759"/>
<evidence type="ECO:0000256" key="2">
    <source>
        <dbReference type="ARBA" id="ARBA00001947"/>
    </source>
</evidence>
<dbReference type="GO" id="GO:0006897">
    <property type="term" value="P:endocytosis"/>
    <property type="evidence" value="ECO:0007669"/>
    <property type="project" value="UniProtKB-KW"/>
</dbReference>
<dbReference type="GO" id="GO:0005737">
    <property type="term" value="C:cytoplasm"/>
    <property type="evidence" value="ECO:0007669"/>
    <property type="project" value="UniProtKB-ARBA"/>
</dbReference>
<comment type="cofactor">
    <cofactor evidence="1">
        <name>Mn(2+)</name>
        <dbReference type="ChEBI" id="CHEBI:29035"/>
    </cofactor>
</comment>
<dbReference type="FunFam" id="1.20.1050.80:FF:000001">
    <property type="entry name" value="GTPase-activating protein and VPS9 domain-containing protein 1 isoform X1"/>
    <property type="match status" value="1"/>
</dbReference>
<dbReference type="InterPro" id="IPR041816">
    <property type="entry name" value="Dbr1_N"/>
</dbReference>
<evidence type="ECO:0000256" key="19">
    <source>
        <dbReference type="ARBA" id="ARBA00053914"/>
    </source>
</evidence>
<feature type="compositionally biased region" description="Polar residues" evidence="22">
    <location>
        <begin position="1229"/>
        <end position="1252"/>
    </location>
</feature>
<comment type="cofactor">
    <cofactor evidence="3">
        <name>Fe(2+)</name>
        <dbReference type="ChEBI" id="CHEBI:29033"/>
    </cofactor>
</comment>
<gene>
    <name evidence="25" type="ORF">NMOB1V02_LOCUS6063</name>
</gene>
<dbReference type="SMART" id="SM00167">
    <property type="entry name" value="VPS9"/>
    <property type="match status" value="1"/>
</dbReference>
<dbReference type="Pfam" id="PF05011">
    <property type="entry name" value="DBR1"/>
    <property type="match status" value="1"/>
</dbReference>
<feature type="region of interest" description="Disordered" evidence="22">
    <location>
        <begin position="1130"/>
        <end position="1170"/>
    </location>
</feature>
<dbReference type="GO" id="GO:0000398">
    <property type="term" value="P:mRNA splicing, via spliceosome"/>
    <property type="evidence" value="ECO:0007669"/>
    <property type="project" value="TreeGrafter"/>
</dbReference>
<dbReference type="InterPro" id="IPR004843">
    <property type="entry name" value="Calcineurin-like_PHP"/>
</dbReference>
<dbReference type="InterPro" id="IPR007708">
    <property type="entry name" value="DBR1_C"/>
</dbReference>
<dbReference type="InterPro" id="IPR029052">
    <property type="entry name" value="Metallo-depent_PP-like"/>
</dbReference>
<dbReference type="CDD" id="cd00844">
    <property type="entry name" value="MPP_Dbr1_N"/>
    <property type="match status" value="1"/>
</dbReference>
<feature type="domain" description="VPS9" evidence="24">
    <location>
        <begin position="2117"/>
        <end position="2255"/>
    </location>
</feature>
<dbReference type="GO" id="GO:0046872">
    <property type="term" value="F:metal ion binding"/>
    <property type="evidence" value="ECO:0007669"/>
    <property type="project" value="UniProtKB-KW"/>
</dbReference>
<proteinExistence type="inferred from homology"/>
<keyword evidence="14" id="KW-0862">Zinc</keyword>
<evidence type="ECO:0000313" key="26">
    <source>
        <dbReference type="Proteomes" id="UP000678499"/>
    </source>
</evidence>
<evidence type="ECO:0000256" key="6">
    <source>
        <dbReference type="ARBA" id="ARBA00006045"/>
    </source>
</evidence>
<dbReference type="GO" id="GO:0005634">
    <property type="term" value="C:nucleus"/>
    <property type="evidence" value="ECO:0007669"/>
    <property type="project" value="UniProtKB-SubCell"/>
</dbReference>
<dbReference type="Pfam" id="PF18151">
    <property type="entry name" value="DUF5601"/>
    <property type="match status" value="1"/>
</dbReference>
<keyword evidence="11" id="KW-0507">mRNA processing</keyword>
<keyword evidence="26" id="KW-1185">Reference proteome</keyword>
<evidence type="ECO:0000256" key="12">
    <source>
        <dbReference type="ARBA" id="ARBA00022723"/>
    </source>
</evidence>
<dbReference type="SUPFAM" id="SSF48350">
    <property type="entry name" value="GTPase activation domain, GAP"/>
    <property type="match status" value="1"/>
</dbReference>
<evidence type="ECO:0000256" key="4">
    <source>
        <dbReference type="ARBA" id="ARBA00004123"/>
    </source>
</evidence>
<keyword evidence="15" id="KW-0408">Iron</keyword>
<evidence type="ECO:0000256" key="15">
    <source>
        <dbReference type="ARBA" id="ARBA00023004"/>
    </source>
</evidence>
<dbReference type="PANTHER" id="PTHR12849:SF0">
    <property type="entry name" value="LARIAT DEBRANCHING ENZYME"/>
    <property type="match status" value="1"/>
</dbReference>
<dbReference type="InterPro" id="IPR008936">
    <property type="entry name" value="Rho_GTPase_activation_prot"/>
</dbReference>
<dbReference type="GO" id="GO:0051049">
    <property type="term" value="P:regulation of transport"/>
    <property type="evidence" value="ECO:0007669"/>
    <property type="project" value="UniProtKB-ARBA"/>
</dbReference>
<dbReference type="SUPFAM" id="SSF109993">
    <property type="entry name" value="VPS9 domain"/>
    <property type="match status" value="1"/>
</dbReference>
<evidence type="ECO:0000256" key="1">
    <source>
        <dbReference type="ARBA" id="ARBA00001936"/>
    </source>
</evidence>
<keyword evidence="17" id="KW-0464">Manganese</keyword>
<evidence type="ECO:0000256" key="21">
    <source>
        <dbReference type="ARBA" id="ARBA00068997"/>
    </source>
</evidence>
<evidence type="ECO:0000259" key="23">
    <source>
        <dbReference type="PROSITE" id="PS50018"/>
    </source>
</evidence>
<feature type="domain" description="Ras-GAP" evidence="23">
    <location>
        <begin position="699"/>
        <end position="921"/>
    </location>
</feature>
<dbReference type="InterPro" id="IPR041545">
    <property type="entry name" value="DUF5601"/>
</dbReference>
<evidence type="ECO:0000259" key="24">
    <source>
        <dbReference type="PROSITE" id="PS51205"/>
    </source>
</evidence>
<evidence type="ECO:0000256" key="17">
    <source>
        <dbReference type="ARBA" id="ARBA00023211"/>
    </source>
</evidence>
<feature type="compositionally biased region" description="Polar residues" evidence="22">
    <location>
        <begin position="1836"/>
        <end position="1851"/>
    </location>
</feature>
<dbReference type="Pfam" id="PF02204">
    <property type="entry name" value="VPS9"/>
    <property type="match status" value="1"/>
</dbReference>
<dbReference type="SMART" id="SM01124">
    <property type="entry name" value="DBR1"/>
    <property type="match status" value="1"/>
</dbReference>
<evidence type="ECO:0000256" key="5">
    <source>
        <dbReference type="ARBA" id="ARBA00004170"/>
    </source>
</evidence>
<keyword evidence="10" id="KW-0344">Guanine-nucleotide releasing factor</keyword>
<dbReference type="CDD" id="cd05129">
    <property type="entry name" value="RasGAP_RAP6"/>
    <property type="match status" value="1"/>
</dbReference>
<comment type="function">
    <text evidence="19">Acts both as a GTPase-activating protein (GAP) and a guanine nucleotide exchange factor (GEF), and participates in endocytosis.</text>
</comment>
<feature type="region of interest" description="Disordered" evidence="22">
    <location>
        <begin position="1732"/>
        <end position="1853"/>
    </location>
</feature>
<keyword evidence="12" id="KW-0479">Metal-binding</keyword>
<dbReference type="FunFam" id="3.60.21.10:FF:000035">
    <property type="entry name" value="Lariat debranching enzyme"/>
    <property type="match status" value="1"/>
</dbReference>
<comment type="similarity">
    <text evidence="6">Belongs to the lariat debranching enzyme family.</text>
</comment>
<protein>
    <recommendedName>
        <fullName evidence="21">Receptor-mediated endocytosis protein 6 homolog</fullName>
    </recommendedName>
</protein>
<comment type="similarity">
    <text evidence="7">Belongs to the GAPVD1 family.</text>
</comment>
<dbReference type="Gene3D" id="1.20.1050.80">
    <property type="entry name" value="VPS9 domain"/>
    <property type="match status" value="1"/>
</dbReference>
<dbReference type="Gene3D" id="3.60.21.10">
    <property type="match status" value="1"/>
</dbReference>
<evidence type="ECO:0000256" key="13">
    <source>
        <dbReference type="ARBA" id="ARBA00022801"/>
    </source>
</evidence>
<evidence type="ECO:0000256" key="16">
    <source>
        <dbReference type="ARBA" id="ARBA00023136"/>
    </source>
</evidence>
<dbReference type="InterPro" id="IPR001936">
    <property type="entry name" value="RasGAP_dom"/>
</dbReference>
<sequence>MRIAVEGCAHGELQVIYETIGLVQRKTGERIDLLLCCGDFQSNRNTADLRCMACPIKYQSMCSFWRYYNGELKAPVLTIFIGGNHEASNFLQELPYGGWVAPNIYYLGYAGVVRFRGVRIAGLSGIYKGHDYLKGHFEAPPYSEETKRSVYHVRNLEVFRLKQLQDIPPDIMMSHDWPRGIHRHGDEHALLSMKPFFKSDIENDTLGSRPSQELLDVLKPKYWFSGHLHVKFSAFIEHAAENKTDAEVETRRTTKFLALDKCLPRRQFLQVLELPDPDIDESGEEFEYDRQWLAVLRSTDGLLSVSVGDNYMPGPGYPGRYDYKPTEEELKEIDQIVQFDYSIPRNFVHTAPVSTDASKEKFEAASEIAINPQTVEFCKKFGVTDPLAKLSGILRRESESEKADEPKAVVDGPWLEEEADVTLNNSASVSMNPDEIELGDDEWENEEGSTLARPRIQLPKPKALSVEGEELFCIDLTGVQDAGTPKYIAPDDSTTLKNMSGLPISDNIIKSETLATESITADAPCDEQTTDFPSQPPKKFKRRNASIYAADDDESKMKTEILDLAKRLRQERLFVASEKQQLQDLNERVMKTVEKLTHVSWISRQQRTNLDSLIRARLDSTPGDCCRKAAILDAVNFVDSYKVLGHHEASYGEFLQYLRENPQALAALLANAEKSGHPGDELHEISAIVMCSLYGNCILRQDEDYALQLLKHLMETQLTGAEDPCRLLRRESCAFSRIYKALSEGLFQAKLFLTAALHDPIIELLMEDEEYLDADPLENLERYTPQEKAEKFGSDDSSEYATSMKKHRQQVVEKLASLTSRFIDGIKGSSYCFPSCLSWVLRQVYQMLSTSTHRANLGSDVLAPRPTTEVDSVCVDLVFSFFICPAIINPEPYGIAADAHITPVARHNLMQVAQILQVLAMRRWDEKTDPRQADLYAKFPKGVMTPFLDMVLNGPMDETAGNGGMFSHFDGIARNAVLITEPELHFLVNFACRVRRTSCEDLDTKALDSLLNALPTPKEEDNSGHASVSGSASGSQNSLNNGEHAQGLFGAALRKNLIQKVSKVKKKVTAGGFHDSIDDSMDHSGATPSIDVLVVRIQQNSPECPGMLNEQKFLTLEEHNVEGRRIRHKQLHHGRIGNALPSESSLQSQEDEKESLASGGASGIAGGSHEVLEKRTRFSLSQDDGSIGNTSDNLEAISEAASNHSVSSSLEMDDNAEDQINYDNLSDMVSANVSGRGTPNVSGRDTPSSQVTEGDDGVGPDNRSARNVGPSAEDEGDPSERQPGLGLGRQGGLNFSDLRLPRPGSGRMSNPVPGQPGNQTNMMGGKQQSREDIQDKFGKFEFPSLLDGQRPRPPFLEGDETVSLVSDTWSTDVLASDSETIPDGQLPPAALPNHVMGVPFAASSGLPAMLSVGQDPTRDFGPIGPHGVPRANPLLDVPESIDGASEAWSTDVLASDSERLTEIDTDDSYSVARSDDTARSEIEVDIQLENAVSSDSRGNRSPIEQWPQSSAFQRFRQGSTVSVTSSVSSSSSALRQGGVSSFLDANLDLDVVPAIGSSSTSLGARSEAVVRFADEFGLQMATDMGRRATQEDRVGSSTSMLAQKAQPSVKNSCGNPVITVNGGAGIASVGVVVDGAVGGVESLSMSFREDADSLRNGGGSVVAALGSGSSGSDSHEAMDVDELGTKEHLGEVSSSDAIAAEVEGNLASAAPANVSVDGNKIAKSISFDNSANRDGSGIGLDESGMGKSSKRGFFKGGFRLPFRGRSRKPARGGSNDASPGIPVFGNPHEDFAGSSSGLSPRRGASEYSSDPGRPAESSDDILAKYRKKSGRGDLPDSSTNSHQSGSVSASPSHGIVLGNVEASVEDEEVAELMTVDSVKSDDGQDAKLSFEDAKRKLRLVLSTADFQIFPHAPFGDRPRNSLANGCERKRGSDDNELRGLLQLQLAEAINVGDRFLGAQIHEALRCISTLDAVGCVRLFRALKEDYKKRTPYIAYLIRSRQGLLSALSFLERLLNRVEKDKDVCSTFLVSMCASSFLEKCEASVTEFRKEFARLNASDEKSELVKQFLEKTNAALDKDVQWAAANDEQRHLGSMALERAVMSQIYVLAMYPNGDGDILRDQVLHDHMAKLSKIITPNHKALRIPKVYHLECPWASAQAEIATINAYKAPRDKINCVCRCAKTIMTLLSIADEKAHSADDFIPVLVYVLIKANPRHLLSTIQYVNSFSGGILVSGEEEYWWTQFASAVEFIKTIDY</sequence>
<dbReference type="GO" id="GO:0016020">
    <property type="term" value="C:membrane"/>
    <property type="evidence" value="ECO:0007669"/>
    <property type="project" value="UniProtKB-SubCell"/>
</dbReference>
<dbReference type="PANTHER" id="PTHR12849">
    <property type="entry name" value="RNA LARIAT DEBRANCHING ENZYME"/>
    <property type="match status" value="1"/>
</dbReference>
<keyword evidence="13" id="KW-0378">Hydrolase</keyword>
<evidence type="ECO:0000256" key="7">
    <source>
        <dbReference type="ARBA" id="ARBA00008489"/>
    </source>
</evidence>
<feature type="region of interest" description="Disordered" evidence="22">
    <location>
        <begin position="1229"/>
        <end position="1328"/>
    </location>
</feature>
<keyword evidence="18" id="KW-0539">Nucleus</keyword>
<dbReference type="InterPro" id="IPR037191">
    <property type="entry name" value="VPS9_dom_sf"/>
</dbReference>
<evidence type="ECO:0000256" key="14">
    <source>
        <dbReference type="ARBA" id="ARBA00022833"/>
    </source>
</evidence>
<dbReference type="PROSITE" id="PS51205">
    <property type="entry name" value="VPS9"/>
    <property type="match status" value="1"/>
</dbReference>
<evidence type="ECO:0000256" key="18">
    <source>
        <dbReference type="ARBA" id="ARBA00023242"/>
    </source>
</evidence>